<dbReference type="Gene3D" id="1.20.1260.20">
    <property type="entry name" value="PPE superfamily"/>
    <property type="match status" value="1"/>
</dbReference>
<keyword evidence="4" id="KW-1185">Reference proteome</keyword>
<evidence type="ECO:0000313" key="4">
    <source>
        <dbReference type="Proteomes" id="UP000581769"/>
    </source>
</evidence>
<evidence type="ECO:0000256" key="1">
    <source>
        <dbReference type="ARBA" id="ARBA00010652"/>
    </source>
</evidence>
<dbReference type="InterPro" id="IPR000030">
    <property type="entry name" value="PPE_dom"/>
</dbReference>
<organism evidence="3 4">
    <name type="scientific">Amycolatopsis jiangsuensis</name>
    <dbReference type="NCBI Taxonomy" id="1181879"/>
    <lineage>
        <taxon>Bacteria</taxon>
        <taxon>Bacillati</taxon>
        <taxon>Actinomycetota</taxon>
        <taxon>Actinomycetes</taxon>
        <taxon>Pseudonocardiales</taxon>
        <taxon>Pseudonocardiaceae</taxon>
        <taxon>Amycolatopsis</taxon>
    </lineage>
</organism>
<dbReference type="EMBL" id="JACHMG010000001">
    <property type="protein sequence ID" value="MBB4682782.1"/>
    <property type="molecule type" value="Genomic_DNA"/>
</dbReference>
<protein>
    <recommendedName>
        <fullName evidence="2">PPE domain-containing protein</fullName>
    </recommendedName>
</protein>
<proteinExistence type="inferred from homology"/>
<name>A0A840INK0_9PSEU</name>
<evidence type="ECO:0000313" key="3">
    <source>
        <dbReference type="EMBL" id="MBB4682782.1"/>
    </source>
</evidence>
<dbReference type="InterPro" id="IPR038332">
    <property type="entry name" value="PPE_sf"/>
</dbReference>
<comment type="caution">
    <text evidence="3">The sequence shown here is derived from an EMBL/GenBank/DDBJ whole genome shotgun (WGS) entry which is preliminary data.</text>
</comment>
<dbReference type="Pfam" id="PF00823">
    <property type="entry name" value="PPE"/>
    <property type="match status" value="1"/>
</dbReference>
<gene>
    <name evidence="3" type="ORF">BJY18_000267</name>
</gene>
<comment type="similarity">
    <text evidence="1">Belongs to the mycobacterial PPE family.</text>
</comment>
<accession>A0A840INK0</accession>
<dbReference type="Proteomes" id="UP000581769">
    <property type="component" value="Unassembled WGS sequence"/>
</dbReference>
<feature type="domain" description="PPE" evidence="2">
    <location>
        <begin position="23"/>
        <end position="124"/>
    </location>
</feature>
<reference evidence="3 4" key="1">
    <citation type="submission" date="2020-08" db="EMBL/GenBank/DDBJ databases">
        <title>Sequencing the genomes of 1000 actinobacteria strains.</title>
        <authorList>
            <person name="Klenk H.-P."/>
        </authorList>
    </citation>
    <scope>NUCLEOTIDE SEQUENCE [LARGE SCALE GENOMIC DNA]</scope>
    <source>
        <strain evidence="3 4">DSM 45859</strain>
    </source>
</reference>
<dbReference type="AlphaFoldDB" id="A0A840INK0"/>
<evidence type="ECO:0000259" key="2">
    <source>
        <dbReference type="Pfam" id="PF00823"/>
    </source>
</evidence>
<dbReference type="SUPFAM" id="SSF140459">
    <property type="entry name" value="PE/PPE dimer-like"/>
    <property type="match status" value="1"/>
</dbReference>
<sequence>MPDTPVVPEPVARYEAMSHAALAAQVLDGNDPAAAGSAGARWTELSGRLRESIGSLTALSAGSRESWQGEAGDAMRTVLARAAGWLGETSAMSTVVGDAVTGQAEVAARARAEMPEPVEFDPATMIRSAAASGNVLELAGLSFEMDVRREAAEAARQKAIDVLRTRDTALHGLVPRADFPAVPQLGAEPA</sequence>